<dbReference type="PANTHER" id="PTHR20908:SF1">
    <property type="entry name" value="LD15586P"/>
    <property type="match status" value="1"/>
</dbReference>
<sequence length="319" mass="36801">MGPTVTRTKTLSKKQISRGPVIFCVKANALTHLHVLNRNAHMQVLTKNLRYITNDDIKLKVDPKSMRLDKKAKKPLCIIMNWMLARPNHIMKYANIYLEQGFDVISVYCSPWQLMWPTKGSQLVGKDLMNFLAENGHTPLALHGFSVGAYVWGEGLIYAMRNKDKFQPVLDNMKSQVWDSAADITEIPVGFPSAVFPKNMVMQNALRAYTKFHLKLFHKAATVHYLASSEMFHHPASRAPALFLLSKNDPVGAERSNRDVYDCWVKDGIQCTWKCWDRSPHVLHYFYHSKEYLTLLYDHLDKNGLISDRQKMHERLKNI</sequence>
<keyword evidence="2" id="KW-1185">Reference proteome</keyword>
<evidence type="ECO:0008006" key="3">
    <source>
        <dbReference type="Google" id="ProtNLM"/>
    </source>
</evidence>
<dbReference type="InterPro" id="IPR029058">
    <property type="entry name" value="AB_hydrolase_fold"/>
</dbReference>
<dbReference type="GO" id="GO:0017171">
    <property type="term" value="F:serine hydrolase activity"/>
    <property type="evidence" value="ECO:0007669"/>
    <property type="project" value="TreeGrafter"/>
</dbReference>
<dbReference type="OrthoDB" id="77878at2759"/>
<accession>A0A9P0FYH9</accession>
<dbReference type="SUPFAM" id="SSF53474">
    <property type="entry name" value="alpha/beta-Hydrolases"/>
    <property type="match status" value="1"/>
</dbReference>
<evidence type="ECO:0000313" key="2">
    <source>
        <dbReference type="Proteomes" id="UP001153714"/>
    </source>
</evidence>
<dbReference type="Gene3D" id="3.40.50.1820">
    <property type="entry name" value="alpha/beta hydrolase"/>
    <property type="match status" value="1"/>
</dbReference>
<dbReference type="EMBL" id="OU893332">
    <property type="protein sequence ID" value="CAH0746673.1"/>
    <property type="molecule type" value="Genomic_DNA"/>
</dbReference>
<reference evidence="1" key="1">
    <citation type="submission" date="2021-12" db="EMBL/GenBank/DDBJ databases">
        <authorList>
            <person name="King R."/>
        </authorList>
    </citation>
    <scope>NUCLEOTIDE SEQUENCE</scope>
</reference>
<name>A0A9P0FYH9_9NEOP</name>
<dbReference type="PANTHER" id="PTHR20908">
    <property type="entry name" value="LD15586P"/>
    <property type="match status" value="1"/>
</dbReference>
<dbReference type="Proteomes" id="UP001153714">
    <property type="component" value="Chromosome 1"/>
</dbReference>
<organism evidence="1 2">
    <name type="scientific">Diatraea saccharalis</name>
    <name type="common">sugarcane borer</name>
    <dbReference type="NCBI Taxonomy" id="40085"/>
    <lineage>
        <taxon>Eukaryota</taxon>
        <taxon>Metazoa</taxon>
        <taxon>Ecdysozoa</taxon>
        <taxon>Arthropoda</taxon>
        <taxon>Hexapoda</taxon>
        <taxon>Insecta</taxon>
        <taxon>Pterygota</taxon>
        <taxon>Neoptera</taxon>
        <taxon>Endopterygota</taxon>
        <taxon>Lepidoptera</taxon>
        <taxon>Glossata</taxon>
        <taxon>Ditrysia</taxon>
        <taxon>Pyraloidea</taxon>
        <taxon>Crambidae</taxon>
        <taxon>Crambinae</taxon>
        <taxon>Diatraea</taxon>
    </lineage>
</organism>
<reference evidence="1" key="2">
    <citation type="submission" date="2022-10" db="EMBL/GenBank/DDBJ databases">
        <authorList>
            <consortium name="ENA_rothamsted_submissions"/>
            <consortium name="culmorum"/>
            <person name="King R."/>
        </authorList>
    </citation>
    <scope>NUCLEOTIDE SEQUENCE</scope>
</reference>
<protein>
    <recommendedName>
        <fullName evidence="3">Transmembrane protein 53</fullName>
    </recommendedName>
</protein>
<proteinExistence type="predicted"/>
<gene>
    <name evidence="1" type="ORF">DIATSA_LOCUS740</name>
</gene>
<dbReference type="InterPro" id="IPR008547">
    <property type="entry name" value="DUF829_TMEM53"/>
</dbReference>
<evidence type="ECO:0000313" key="1">
    <source>
        <dbReference type="EMBL" id="CAH0746673.1"/>
    </source>
</evidence>
<dbReference type="AlphaFoldDB" id="A0A9P0FYH9"/>
<dbReference type="Pfam" id="PF05705">
    <property type="entry name" value="DUF829"/>
    <property type="match status" value="1"/>
</dbReference>